<dbReference type="Proteomes" id="UP000217676">
    <property type="component" value="Chromosome"/>
</dbReference>
<gene>
    <name evidence="1" type="ORF">SLA_0827</name>
</gene>
<accession>A0A160NVT2</accession>
<evidence type="ECO:0000313" key="1">
    <source>
        <dbReference type="EMBL" id="BAU81781.1"/>
    </source>
</evidence>
<protein>
    <recommendedName>
        <fullName evidence="3">STAS domain-containing protein</fullName>
    </recommendedName>
</protein>
<keyword evidence="2" id="KW-1185">Reference proteome</keyword>
<dbReference type="SUPFAM" id="SSF52091">
    <property type="entry name" value="SpoIIaa-like"/>
    <property type="match status" value="1"/>
</dbReference>
<proteinExistence type="predicted"/>
<organism evidence="1 2">
    <name type="scientific">Streptomyces laurentii</name>
    <dbReference type="NCBI Taxonomy" id="39478"/>
    <lineage>
        <taxon>Bacteria</taxon>
        <taxon>Bacillati</taxon>
        <taxon>Actinomycetota</taxon>
        <taxon>Actinomycetes</taxon>
        <taxon>Kitasatosporales</taxon>
        <taxon>Streptomycetaceae</taxon>
        <taxon>Streptomyces</taxon>
    </lineage>
</organism>
<dbReference type="KEGG" id="slau:SLA_0827"/>
<dbReference type="Gene3D" id="3.30.750.24">
    <property type="entry name" value="STAS domain"/>
    <property type="match status" value="1"/>
</dbReference>
<evidence type="ECO:0000313" key="2">
    <source>
        <dbReference type="Proteomes" id="UP000217676"/>
    </source>
</evidence>
<dbReference type="AlphaFoldDB" id="A0A160NVT2"/>
<reference evidence="1 2" key="1">
    <citation type="journal article" date="2016" name="Genome Announc.">
        <title>Complete Genome Sequence of Thiostrepton-Producing Streptomyces laurentii ATCC 31255.</title>
        <authorList>
            <person name="Doi K."/>
            <person name="Fujino Y."/>
            <person name="Nagayoshi Y."/>
            <person name="Ohshima T."/>
            <person name="Ogata S."/>
        </authorList>
    </citation>
    <scope>NUCLEOTIDE SEQUENCE [LARGE SCALE GENOMIC DNA]</scope>
    <source>
        <strain evidence="1 2">ATCC 31255</strain>
    </source>
</reference>
<evidence type="ECO:0008006" key="3">
    <source>
        <dbReference type="Google" id="ProtNLM"/>
    </source>
</evidence>
<name>A0A160NVT2_STRLU</name>
<dbReference type="EMBL" id="AP017424">
    <property type="protein sequence ID" value="BAU81781.1"/>
    <property type="molecule type" value="Genomic_DNA"/>
</dbReference>
<sequence length="93" mass="10078">MIITHSVDGDILRVTLHRDLDVTNRAAVALALQTLVQAHHPMRVLVEVPLTEPSSATLSALVRTHRMCRNVGVDFALTGLGADAQRLLDESVS</sequence>
<dbReference type="RefSeq" id="WP_359882213.1">
    <property type="nucleotide sequence ID" value="NZ_JBEYHT010000052.1"/>
</dbReference>
<dbReference type="InterPro" id="IPR036513">
    <property type="entry name" value="STAS_dom_sf"/>
</dbReference>